<gene>
    <name evidence="1" type="ORF">EYE40_07470</name>
</gene>
<protein>
    <submittedName>
        <fullName evidence="1">Uncharacterized protein</fullName>
    </submittedName>
</protein>
<keyword evidence="2" id="KW-1185">Reference proteome</keyword>
<dbReference type="EMBL" id="SISG01000001">
    <property type="protein sequence ID" value="TBN57249.1"/>
    <property type="molecule type" value="Genomic_DNA"/>
</dbReference>
<reference evidence="2" key="1">
    <citation type="submission" date="2019-02" db="EMBL/GenBank/DDBJ databases">
        <title>Glaciihabitans arcticus sp. nov., a psychrotolerant bacterium isolated from polar soil.</title>
        <authorList>
            <person name="Dahal R.H."/>
        </authorList>
    </citation>
    <scope>NUCLEOTIDE SEQUENCE [LARGE SCALE GENOMIC DNA]</scope>
    <source>
        <strain evidence="2">RP-3-7</strain>
    </source>
</reference>
<dbReference type="Proteomes" id="UP000294194">
    <property type="component" value="Unassembled WGS sequence"/>
</dbReference>
<proteinExistence type="predicted"/>
<dbReference type="RefSeq" id="WP_130981360.1">
    <property type="nucleotide sequence ID" value="NZ_SISG01000001.1"/>
</dbReference>
<sequence length="170" mass="18263">MNVGHFDRYSSALSTVQVLSAAEDPLLTEGLLVEAYPIAARIDFLRSIASVLLDCRFAVGVEGNTAILTVSGALLFATRGHREPVPQQMTIVEWLPRITDVWSADIPINWTGPGQMEIGGSNVLFVSGDVPGMDGAPPDFTSVDQATIAEGLANWESEFLATQYSLLDLP</sequence>
<comment type="caution">
    <text evidence="1">The sequence shown here is derived from an EMBL/GenBank/DDBJ whole genome shotgun (WGS) entry which is preliminary data.</text>
</comment>
<name>A0A4V6MTN4_9MICO</name>
<accession>A0A4V6MTN4</accession>
<organism evidence="1 2">
    <name type="scientific">Glaciihabitans arcticus</name>
    <dbReference type="NCBI Taxonomy" id="2668039"/>
    <lineage>
        <taxon>Bacteria</taxon>
        <taxon>Bacillati</taxon>
        <taxon>Actinomycetota</taxon>
        <taxon>Actinomycetes</taxon>
        <taxon>Micrococcales</taxon>
        <taxon>Microbacteriaceae</taxon>
        <taxon>Glaciihabitans</taxon>
    </lineage>
</organism>
<evidence type="ECO:0000313" key="1">
    <source>
        <dbReference type="EMBL" id="TBN57249.1"/>
    </source>
</evidence>
<evidence type="ECO:0000313" key="2">
    <source>
        <dbReference type="Proteomes" id="UP000294194"/>
    </source>
</evidence>
<dbReference type="AlphaFoldDB" id="A0A4V6MTN4"/>